<sequence length="295" mass="32754">MGRGRQAEQDIARSHSVDNSTGSHGDSDYDPVDAFKRDAKRTPTIKPPSPNDVDGIMANAPSGFTIDDFPTILNIALDVTNSSLDRQGAGYLERKTIGNGHRNRDGRSFLPTLVQEDKEREAEVQILLVAFMSQIQHINRINTEYNSKYEMLQTRTSAEQVVDRVSQMHSAVIEQRETLIVLEDQKFAIHSPEEGERSGKLQRPTESKVSLAKGKETESLPSEPAEELAEPNQTIPTTFIRSEDHLDSLTPSMHTAMRTQTNELIEEEAGRWQNIALAAELSIISVSNGAFTLGQ</sequence>
<evidence type="ECO:0000256" key="1">
    <source>
        <dbReference type="SAM" id="MobiDB-lite"/>
    </source>
</evidence>
<keyword evidence="3" id="KW-1185">Reference proteome</keyword>
<dbReference type="OrthoDB" id="10635586at2759"/>
<protein>
    <submittedName>
        <fullName evidence="2">Uncharacterized protein</fullName>
    </submittedName>
</protein>
<dbReference type="AlphaFoldDB" id="A0A1L7XAE4"/>
<evidence type="ECO:0000313" key="3">
    <source>
        <dbReference type="Proteomes" id="UP000184330"/>
    </source>
</evidence>
<dbReference type="EMBL" id="FJOG01000019">
    <property type="protein sequence ID" value="CZR62000.1"/>
    <property type="molecule type" value="Genomic_DNA"/>
</dbReference>
<gene>
    <name evidence="2" type="ORF">PAC_11897</name>
</gene>
<organism evidence="2 3">
    <name type="scientific">Phialocephala subalpina</name>
    <dbReference type="NCBI Taxonomy" id="576137"/>
    <lineage>
        <taxon>Eukaryota</taxon>
        <taxon>Fungi</taxon>
        <taxon>Dikarya</taxon>
        <taxon>Ascomycota</taxon>
        <taxon>Pezizomycotina</taxon>
        <taxon>Leotiomycetes</taxon>
        <taxon>Helotiales</taxon>
        <taxon>Mollisiaceae</taxon>
        <taxon>Phialocephala</taxon>
        <taxon>Phialocephala fortinii species complex</taxon>
    </lineage>
</organism>
<feature type="compositionally biased region" description="Basic and acidic residues" evidence="1">
    <location>
        <begin position="1"/>
        <end position="16"/>
    </location>
</feature>
<feature type="compositionally biased region" description="Basic and acidic residues" evidence="1">
    <location>
        <begin position="190"/>
        <end position="206"/>
    </location>
</feature>
<evidence type="ECO:0000313" key="2">
    <source>
        <dbReference type="EMBL" id="CZR62000.1"/>
    </source>
</evidence>
<name>A0A1L7XAE4_9HELO</name>
<reference evidence="2 3" key="1">
    <citation type="submission" date="2016-03" db="EMBL/GenBank/DDBJ databases">
        <authorList>
            <person name="Ploux O."/>
        </authorList>
    </citation>
    <scope>NUCLEOTIDE SEQUENCE [LARGE SCALE GENOMIC DNA]</scope>
    <source>
        <strain evidence="2 3">UAMH 11012</strain>
    </source>
</reference>
<feature type="region of interest" description="Disordered" evidence="1">
    <location>
        <begin position="190"/>
        <end position="231"/>
    </location>
</feature>
<feature type="region of interest" description="Disordered" evidence="1">
    <location>
        <begin position="1"/>
        <end position="54"/>
    </location>
</feature>
<proteinExistence type="predicted"/>
<dbReference type="Proteomes" id="UP000184330">
    <property type="component" value="Unassembled WGS sequence"/>
</dbReference>
<accession>A0A1L7XAE4</accession>